<organism evidence="2 3">
    <name type="scientific">Mucilaginibacter corticis</name>
    <dbReference type="NCBI Taxonomy" id="2597670"/>
    <lineage>
        <taxon>Bacteria</taxon>
        <taxon>Pseudomonadati</taxon>
        <taxon>Bacteroidota</taxon>
        <taxon>Sphingobacteriia</taxon>
        <taxon>Sphingobacteriales</taxon>
        <taxon>Sphingobacteriaceae</taxon>
        <taxon>Mucilaginibacter</taxon>
    </lineage>
</organism>
<accession>A0A556M919</accession>
<protein>
    <submittedName>
        <fullName evidence="2">Uncharacterized protein</fullName>
    </submittedName>
</protein>
<evidence type="ECO:0000313" key="3">
    <source>
        <dbReference type="Proteomes" id="UP000318733"/>
    </source>
</evidence>
<dbReference type="OrthoDB" id="799505at2"/>
<sequence length="103" mass="11278">MSANNETTKIIKEGQPNGGENFGKNNITQAGNDDNNPAQNAGEDNAYFNRKQPAEEHTESNNFKPLDQEGSPDYAKAQTGKSDNDPKRDPSKQTYEEGTADDD</sequence>
<keyword evidence="3" id="KW-1185">Reference proteome</keyword>
<feature type="region of interest" description="Disordered" evidence="1">
    <location>
        <begin position="1"/>
        <end position="103"/>
    </location>
</feature>
<gene>
    <name evidence="2" type="ORF">FO440_23095</name>
</gene>
<dbReference type="AlphaFoldDB" id="A0A556M919"/>
<dbReference type="EMBL" id="VLPK01000007">
    <property type="protein sequence ID" value="TSJ36390.1"/>
    <property type="molecule type" value="Genomic_DNA"/>
</dbReference>
<evidence type="ECO:0000256" key="1">
    <source>
        <dbReference type="SAM" id="MobiDB-lite"/>
    </source>
</evidence>
<proteinExistence type="predicted"/>
<reference evidence="2 3" key="1">
    <citation type="submission" date="2019-07" db="EMBL/GenBank/DDBJ databases">
        <authorList>
            <person name="Huq M.A."/>
        </authorList>
    </citation>
    <scope>NUCLEOTIDE SEQUENCE [LARGE SCALE GENOMIC DNA]</scope>
    <source>
        <strain evidence="2 3">MAH-19</strain>
    </source>
</reference>
<dbReference type="RefSeq" id="WP_144250681.1">
    <property type="nucleotide sequence ID" value="NZ_VLPK01000007.1"/>
</dbReference>
<name>A0A556M919_9SPHI</name>
<evidence type="ECO:0000313" key="2">
    <source>
        <dbReference type="EMBL" id="TSJ36390.1"/>
    </source>
</evidence>
<comment type="caution">
    <text evidence="2">The sequence shown here is derived from an EMBL/GenBank/DDBJ whole genome shotgun (WGS) entry which is preliminary data.</text>
</comment>
<feature type="compositionally biased region" description="Polar residues" evidence="1">
    <location>
        <begin position="23"/>
        <end position="39"/>
    </location>
</feature>
<dbReference type="Proteomes" id="UP000318733">
    <property type="component" value="Unassembled WGS sequence"/>
</dbReference>
<feature type="compositionally biased region" description="Basic and acidic residues" evidence="1">
    <location>
        <begin position="82"/>
        <end position="95"/>
    </location>
</feature>